<proteinExistence type="predicted"/>
<sequence>MVNEMSSEEYTALAEEGRKLLSENETDPVLLIEQIYQLWWRWADFELFIITPTIQIISPPLVVEPEPIEGSNEREFVYAIHDHGFKLTTSKGADMYSAGMSNCKLYYTVEKMIHLLIERLKSGGISQETEVQVAFGGHELAQRKAFESVINLSYNVVVTNFDPGAWGERYLQSVKRLADRGYGYPPEAPRDNYRHSHGTLPGLSR</sequence>
<organism evidence="2 3">
    <name type="scientific">Legionella brunensis</name>
    <dbReference type="NCBI Taxonomy" id="29422"/>
    <lineage>
        <taxon>Bacteria</taxon>
        <taxon>Pseudomonadati</taxon>
        <taxon>Pseudomonadota</taxon>
        <taxon>Gammaproteobacteria</taxon>
        <taxon>Legionellales</taxon>
        <taxon>Legionellaceae</taxon>
        <taxon>Legionella</taxon>
    </lineage>
</organism>
<dbReference type="OrthoDB" id="5645946at2"/>
<evidence type="ECO:0000313" key="2">
    <source>
        <dbReference type="EMBL" id="KTC76829.1"/>
    </source>
</evidence>
<keyword evidence="3" id="KW-1185">Reference proteome</keyword>
<dbReference type="EMBL" id="LNXV01000036">
    <property type="protein sequence ID" value="KTC76829.1"/>
    <property type="molecule type" value="Genomic_DNA"/>
</dbReference>
<protein>
    <submittedName>
        <fullName evidence="2">Virulence protein</fullName>
    </submittedName>
</protein>
<dbReference type="Proteomes" id="UP000054742">
    <property type="component" value="Unassembled WGS sequence"/>
</dbReference>
<comment type="caution">
    <text evidence="2">The sequence shown here is derived from an EMBL/GenBank/DDBJ whole genome shotgun (WGS) entry which is preliminary data.</text>
</comment>
<dbReference type="AlphaFoldDB" id="A0A0W0S154"/>
<dbReference type="PATRIC" id="fig|29422.6.peg.3112"/>
<evidence type="ECO:0000256" key="1">
    <source>
        <dbReference type="SAM" id="MobiDB-lite"/>
    </source>
</evidence>
<evidence type="ECO:0000313" key="3">
    <source>
        <dbReference type="Proteomes" id="UP000054742"/>
    </source>
</evidence>
<reference evidence="2 3" key="1">
    <citation type="submission" date="2015-11" db="EMBL/GenBank/DDBJ databases">
        <title>Genomic analysis of 38 Legionella species identifies large and diverse effector repertoires.</title>
        <authorList>
            <person name="Burstein D."/>
            <person name="Amaro F."/>
            <person name="Zusman T."/>
            <person name="Lifshitz Z."/>
            <person name="Cohen O."/>
            <person name="Gilbert J.A."/>
            <person name="Pupko T."/>
            <person name="Shuman H.A."/>
            <person name="Segal G."/>
        </authorList>
    </citation>
    <scope>NUCLEOTIDE SEQUENCE [LARGE SCALE GENOMIC DNA]</scope>
    <source>
        <strain evidence="2 3">ATCC 43878</strain>
    </source>
</reference>
<dbReference type="RefSeq" id="WP_058442899.1">
    <property type="nucleotide sequence ID" value="NZ_CAAAHU010000012.1"/>
</dbReference>
<feature type="region of interest" description="Disordered" evidence="1">
    <location>
        <begin position="185"/>
        <end position="205"/>
    </location>
</feature>
<gene>
    <name evidence="2" type="ORF">Lbru_2936</name>
</gene>
<accession>A0A0W0S154</accession>
<dbReference type="STRING" id="29422.Lbru_2936"/>
<name>A0A0W0S154_9GAMM</name>